<evidence type="ECO:0000313" key="1">
    <source>
        <dbReference type="EMBL" id="KAJ7386477.1"/>
    </source>
</evidence>
<dbReference type="OrthoDB" id="5981581at2759"/>
<sequence>MIKRQPIRTRDAIKLIGDGQEQKLKKDRVIESWIKTRLTRSIDALPGDLGLSYIALYHVMHGLKISVDAAQNLPWANFTMVTLLPLASWAFYKGAREDPLNLVNKTAVFKYCRFTCLGRRSKGQFINGATSQVFPRRVYNRFMIVIIHLHELILDTSQTKTSYSLQGQAWTAVQVFDEGYATNGCYQLPLYTGDPPEVLSPHVNDINDRP</sequence>
<organism evidence="1 2">
    <name type="scientific">Desmophyllum pertusum</name>
    <dbReference type="NCBI Taxonomy" id="174260"/>
    <lineage>
        <taxon>Eukaryota</taxon>
        <taxon>Metazoa</taxon>
        <taxon>Cnidaria</taxon>
        <taxon>Anthozoa</taxon>
        <taxon>Hexacorallia</taxon>
        <taxon>Scleractinia</taxon>
        <taxon>Caryophylliina</taxon>
        <taxon>Caryophylliidae</taxon>
        <taxon>Desmophyllum</taxon>
    </lineage>
</organism>
<keyword evidence="2" id="KW-1185">Reference proteome</keyword>
<dbReference type="AlphaFoldDB" id="A0A9W9ZRN2"/>
<reference evidence="1" key="1">
    <citation type="submission" date="2023-01" db="EMBL/GenBank/DDBJ databases">
        <title>Genome assembly of the deep-sea coral Lophelia pertusa.</title>
        <authorList>
            <person name="Herrera S."/>
            <person name="Cordes E."/>
        </authorList>
    </citation>
    <scope>NUCLEOTIDE SEQUENCE</scope>
    <source>
        <strain evidence="1">USNM1676648</strain>
        <tissue evidence="1">Polyp</tissue>
    </source>
</reference>
<protein>
    <submittedName>
        <fullName evidence="1">Coiled-coil domain-containing protein 17</fullName>
    </submittedName>
</protein>
<evidence type="ECO:0000313" key="2">
    <source>
        <dbReference type="Proteomes" id="UP001163046"/>
    </source>
</evidence>
<accession>A0A9W9ZRN2</accession>
<comment type="caution">
    <text evidence="1">The sequence shown here is derived from an EMBL/GenBank/DDBJ whole genome shotgun (WGS) entry which is preliminary data.</text>
</comment>
<gene>
    <name evidence="1" type="primary">CCDC17_2</name>
    <name evidence="1" type="ORF">OS493_008609</name>
</gene>
<name>A0A9W9ZRN2_9CNID</name>
<proteinExistence type="predicted"/>
<dbReference type="EMBL" id="MU825876">
    <property type="protein sequence ID" value="KAJ7386477.1"/>
    <property type="molecule type" value="Genomic_DNA"/>
</dbReference>
<dbReference type="Proteomes" id="UP001163046">
    <property type="component" value="Unassembled WGS sequence"/>
</dbReference>